<keyword evidence="3" id="KW-1185">Reference proteome</keyword>
<evidence type="ECO:0000313" key="2">
    <source>
        <dbReference type="EMBL" id="MBH9578618.1"/>
    </source>
</evidence>
<accession>A0A931J4K3</accession>
<feature type="signal peptide" evidence="1">
    <location>
        <begin position="1"/>
        <end position="43"/>
    </location>
</feature>
<feature type="chain" id="PRO_5037527110" evidence="1">
    <location>
        <begin position="44"/>
        <end position="472"/>
    </location>
</feature>
<organism evidence="2 3">
    <name type="scientific">Inhella proteolytica</name>
    <dbReference type="NCBI Taxonomy" id="2795029"/>
    <lineage>
        <taxon>Bacteria</taxon>
        <taxon>Pseudomonadati</taxon>
        <taxon>Pseudomonadota</taxon>
        <taxon>Betaproteobacteria</taxon>
        <taxon>Burkholderiales</taxon>
        <taxon>Sphaerotilaceae</taxon>
        <taxon>Inhella</taxon>
    </lineage>
</organism>
<reference evidence="2" key="1">
    <citation type="submission" date="2020-12" db="EMBL/GenBank/DDBJ databases">
        <title>The genome sequence of Inhella sp. 1Y17.</title>
        <authorList>
            <person name="Liu Y."/>
        </authorList>
    </citation>
    <scope>NUCLEOTIDE SEQUENCE</scope>
    <source>
        <strain evidence="2">1Y17</strain>
    </source>
</reference>
<dbReference type="InterPro" id="IPR010869">
    <property type="entry name" value="DUF1501"/>
</dbReference>
<dbReference type="RefSeq" id="WP_198112386.1">
    <property type="nucleotide sequence ID" value="NZ_JAEDAK010000013.1"/>
</dbReference>
<keyword evidence="1" id="KW-0732">Signal</keyword>
<comment type="caution">
    <text evidence="2">The sequence shown here is derived from an EMBL/GenBank/DDBJ whole genome shotgun (WGS) entry which is preliminary data.</text>
</comment>
<dbReference type="AlphaFoldDB" id="A0A931J4K3"/>
<dbReference type="PROSITE" id="PS51318">
    <property type="entry name" value="TAT"/>
    <property type="match status" value="1"/>
</dbReference>
<dbReference type="PANTHER" id="PTHR43737:SF1">
    <property type="entry name" value="DUF1501 DOMAIN-CONTAINING PROTEIN"/>
    <property type="match status" value="1"/>
</dbReference>
<dbReference type="Pfam" id="PF07394">
    <property type="entry name" value="DUF1501"/>
    <property type="match status" value="1"/>
</dbReference>
<gene>
    <name evidence="2" type="ORF">I7X39_17130</name>
</gene>
<dbReference type="PANTHER" id="PTHR43737">
    <property type="entry name" value="BLL7424 PROTEIN"/>
    <property type="match status" value="1"/>
</dbReference>
<dbReference type="Proteomes" id="UP000613266">
    <property type="component" value="Unassembled WGS sequence"/>
</dbReference>
<sequence length="472" mass="49482">MSHHASRRQFLRSAAALSAVGPATPLALSLAGLGTLAHQSAQAADVSTGYRALVCLYLHGGSDMHNWVVPTDSANYSTYAAARRELAVPLASLQPISQNRQASGRSFGMPAELAPLRALYEGGRAAVLANVGPLQRPVSKTDFQQGRNLPPKLFSHNDQTSAWQSLQAEGAPSGWGGRMGDILMSANAQPVFTAISVSGNAVFLSGAQAVQYQVGSEGPVGVRGLSNSWTLGSSQLASVLRRTLVAAGNDPYSAEYAAVMRRSLDTSAALQAALAQTQTAALPTTPVQLGAANAVTLANEGLAKQLRMVARLVESGQRLGLRRQVFMVSLGGFDTHNSQLRDQPNHMARVALSVDWFMQALTALGLQNQVTLFTASEFGRTLVSNGDGSDHGWGSHHFVVGGAVRGRNIYGNFPVTALGTADDVGSGRLLPSTAVTQLGAELGRWMGLSATELPYVLPNLGNFSSTPLGMLG</sequence>
<proteinExistence type="predicted"/>
<dbReference type="EMBL" id="JAEDAK010000013">
    <property type="protein sequence ID" value="MBH9578618.1"/>
    <property type="molecule type" value="Genomic_DNA"/>
</dbReference>
<evidence type="ECO:0000313" key="3">
    <source>
        <dbReference type="Proteomes" id="UP000613266"/>
    </source>
</evidence>
<dbReference type="InterPro" id="IPR006311">
    <property type="entry name" value="TAT_signal"/>
</dbReference>
<name>A0A931J4K3_9BURK</name>
<protein>
    <submittedName>
        <fullName evidence="2">DUF1501 domain-containing protein</fullName>
    </submittedName>
</protein>
<evidence type="ECO:0000256" key="1">
    <source>
        <dbReference type="SAM" id="SignalP"/>
    </source>
</evidence>